<dbReference type="EMBL" id="BPQO01000023">
    <property type="protein sequence ID" value="GJD91003.1"/>
    <property type="molecule type" value="Genomic_DNA"/>
</dbReference>
<protein>
    <submittedName>
        <fullName evidence="1">Uncharacterized protein</fullName>
    </submittedName>
</protein>
<keyword evidence="2" id="KW-1185">Reference proteome</keyword>
<sequence length="83" mass="8468">MAKPVECRIVGMPDGRFAVIAVLASGKVFRHAGLTSLAEAEESVGMLRDLMAACGAPVVVEVSNRLGTQVGVRVDQAVGSGGT</sequence>
<proteinExistence type="predicted"/>
<accession>A0AAV4ZSD3</accession>
<name>A0AAV4ZSD3_9HYPH</name>
<evidence type="ECO:0000313" key="1">
    <source>
        <dbReference type="EMBL" id="GJD91003.1"/>
    </source>
</evidence>
<reference evidence="1" key="2">
    <citation type="submission" date="2021-08" db="EMBL/GenBank/DDBJ databases">
        <authorList>
            <person name="Tani A."/>
            <person name="Ola A."/>
            <person name="Ogura Y."/>
            <person name="Katsura K."/>
            <person name="Hayashi T."/>
        </authorList>
    </citation>
    <scope>NUCLEOTIDE SEQUENCE</scope>
    <source>
        <strain evidence="1">DSM 16372</strain>
    </source>
</reference>
<reference evidence="1" key="1">
    <citation type="journal article" date="2016" name="Front. Microbiol.">
        <title>Genome Sequence of the Piezophilic, Mesophilic Sulfate-Reducing Bacterium Desulfovibrio indicus J2T.</title>
        <authorList>
            <person name="Cao J."/>
            <person name="Maignien L."/>
            <person name="Shao Z."/>
            <person name="Alain K."/>
            <person name="Jebbar M."/>
        </authorList>
    </citation>
    <scope>NUCLEOTIDE SEQUENCE</scope>
    <source>
        <strain evidence="1">DSM 16372</strain>
    </source>
</reference>
<evidence type="ECO:0000313" key="2">
    <source>
        <dbReference type="Proteomes" id="UP001055247"/>
    </source>
</evidence>
<dbReference type="AlphaFoldDB" id="A0AAV4ZSD3"/>
<dbReference type="RefSeq" id="WP_012452130.1">
    <property type="nucleotide sequence ID" value="NZ_BPQO01000023.1"/>
</dbReference>
<organism evidence="1 2">
    <name type="scientific">Methylobacterium hispanicum</name>
    <dbReference type="NCBI Taxonomy" id="270350"/>
    <lineage>
        <taxon>Bacteria</taxon>
        <taxon>Pseudomonadati</taxon>
        <taxon>Pseudomonadota</taxon>
        <taxon>Alphaproteobacteria</taxon>
        <taxon>Hyphomicrobiales</taxon>
        <taxon>Methylobacteriaceae</taxon>
        <taxon>Methylobacterium</taxon>
    </lineage>
</organism>
<dbReference type="Proteomes" id="UP001055247">
    <property type="component" value="Unassembled WGS sequence"/>
</dbReference>
<comment type="caution">
    <text evidence="1">The sequence shown here is derived from an EMBL/GenBank/DDBJ whole genome shotgun (WGS) entry which is preliminary data.</text>
</comment>
<gene>
    <name evidence="1" type="ORF">BHAOGJBA_4547</name>
</gene>